<feature type="domain" description="2Fe-2S ferredoxin-type" evidence="5">
    <location>
        <begin position="32"/>
        <end position="125"/>
    </location>
</feature>
<dbReference type="InterPro" id="IPR017927">
    <property type="entry name" value="FAD-bd_FR_type"/>
</dbReference>
<keyword evidence="3" id="KW-0274">FAD</keyword>
<name>A0A5C1QLM3_9SPIO</name>
<organism evidence="7 8">
    <name type="scientific">Oceanispirochaeta crateris</name>
    <dbReference type="NCBI Taxonomy" id="2518645"/>
    <lineage>
        <taxon>Bacteria</taxon>
        <taxon>Pseudomonadati</taxon>
        <taxon>Spirochaetota</taxon>
        <taxon>Spirochaetia</taxon>
        <taxon>Spirochaetales</taxon>
        <taxon>Spirochaetaceae</taxon>
        <taxon>Oceanispirochaeta</taxon>
    </lineage>
</organism>
<dbReference type="InterPro" id="IPR036010">
    <property type="entry name" value="2Fe-2S_ferredoxin-like_sf"/>
</dbReference>
<evidence type="ECO:0000256" key="4">
    <source>
        <dbReference type="ARBA" id="ARBA00023004"/>
    </source>
</evidence>
<dbReference type="PANTHER" id="PTHR43644">
    <property type="entry name" value="NA(+)-TRANSLOCATING NADH-QUINONE REDUCTASE SUBUNIT"/>
    <property type="match status" value="1"/>
</dbReference>
<dbReference type="InterPro" id="IPR008333">
    <property type="entry name" value="Cbr1-like_FAD-bd_dom"/>
</dbReference>
<dbReference type="SUPFAM" id="SSF52343">
    <property type="entry name" value="Ferredoxin reductase-like, C-terminal NADP-linked domain"/>
    <property type="match status" value="1"/>
</dbReference>
<dbReference type="Gene3D" id="2.40.30.10">
    <property type="entry name" value="Translation factors"/>
    <property type="match status" value="1"/>
</dbReference>
<dbReference type="GO" id="GO:0016491">
    <property type="term" value="F:oxidoreductase activity"/>
    <property type="evidence" value="ECO:0007669"/>
    <property type="project" value="InterPro"/>
</dbReference>
<dbReference type="PANTHER" id="PTHR43644:SF1">
    <property type="entry name" value="NAD(P)H-FLAVIN REDUCTASE"/>
    <property type="match status" value="1"/>
</dbReference>
<dbReference type="KEGG" id="ock:EXM22_05320"/>
<dbReference type="InterPro" id="IPR001433">
    <property type="entry name" value="OxRdtase_FAD/NAD-bd"/>
</dbReference>
<dbReference type="InterPro" id="IPR001041">
    <property type="entry name" value="2Fe-2S_ferredoxin-type"/>
</dbReference>
<dbReference type="Pfam" id="PF00970">
    <property type="entry name" value="FAD_binding_6"/>
    <property type="match status" value="1"/>
</dbReference>
<dbReference type="InterPro" id="IPR001709">
    <property type="entry name" value="Flavoprot_Pyr_Nucl_cyt_Rdtase"/>
</dbReference>
<dbReference type="PRINTS" id="PR00410">
    <property type="entry name" value="PHEHYDRXLASE"/>
</dbReference>
<evidence type="ECO:0000256" key="1">
    <source>
        <dbReference type="ARBA" id="ARBA00022448"/>
    </source>
</evidence>
<feature type="domain" description="FAD-binding FR-type" evidence="6">
    <location>
        <begin position="128"/>
        <end position="233"/>
    </location>
</feature>
<dbReference type="Pfam" id="PF00111">
    <property type="entry name" value="Fer2"/>
    <property type="match status" value="1"/>
</dbReference>
<dbReference type="CDD" id="cd00207">
    <property type="entry name" value="fer2"/>
    <property type="match status" value="1"/>
</dbReference>
<keyword evidence="4" id="KW-0408">Iron</keyword>
<dbReference type="InterPro" id="IPR039261">
    <property type="entry name" value="FNR_nucleotide-bd"/>
</dbReference>
<protein>
    <submittedName>
        <fullName evidence="7">2Fe-2S iron-sulfur cluster binding domain-containing protein</fullName>
    </submittedName>
</protein>
<evidence type="ECO:0000256" key="2">
    <source>
        <dbReference type="ARBA" id="ARBA00022630"/>
    </source>
</evidence>
<evidence type="ECO:0000259" key="5">
    <source>
        <dbReference type="PROSITE" id="PS51085"/>
    </source>
</evidence>
<dbReference type="PRINTS" id="PR00371">
    <property type="entry name" value="FPNCR"/>
</dbReference>
<dbReference type="RefSeq" id="WP_149485516.1">
    <property type="nucleotide sequence ID" value="NZ_CP036150.1"/>
</dbReference>
<dbReference type="Pfam" id="PF00175">
    <property type="entry name" value="NAD_binding_1"/>
    <property type="match status" value="1"/>
</dbReference>
<dbReference type="SUPFAM" id="SSF54292">
    <property type="entry name" value="2Fe-2S ferredoxin-like"/>
    <property type="match status" value="1"/>
</dbReference>
<evidence type="ECO:0000256" key="3">
    <source>
        <dbReference type="ARBA" id="ARBA00022827"/>
    </source>
</evidence>
<gene>
    <name evidence="7" type="ORF">EXM22_05320</name>
</gene>
<keyword evidence="1" id="KW-0813">Transport</keyword>
<sequence length="370" mass="40843">MSFLIAPLTIACLSAVLAALIAVIDRIVNNYGECQIDINNGTKVLTVKGGEPLLSLLSSEGIYLPSACGGKGSCGACKCQVETDIGPHLPTETPYLTKEEIKDKIRLSCQVKVKSDLSINIPEELFNVKQFDATVVSIKDVTYDIKEVVFDLGDETITFHSGMYIQIVVPPYDKIKGTTQRAYSMSSRPLDHNRVELLIRLVPGGIATTYVHEHLKEGDKMGLVGPFGDFRRSSTDSIMLCVAGGSGMAPFKSILHDMIDSNITHRDVWYFFGARSLRDMFYMDEMYAMAKENPWFHFVPALSEPQPEDNWTGETGLITDVLDRFIKNTIGADKDMEGYLCGSPGMINACNNVMTGNGIPLEKIYYDSFA</sequence>
<reference evidence="7 8" key="1">
    <citation type="submission" date="2019-02" db="EMBL/GenBank/DDBJ databases">
        <title>Complete Genome Sequence and Methylome Analysis of free living Spirochaetas.</title>
        <authorList>
            <person name="Fomenkov A."/>
            <person name="Dubinina G."/>
            <person name="Leshcheva N."/>
            <person name="Mikheeva N."/>
            <person name="Grabovich M."/>
            <person name="Vincze T."/>
            <person name="Roberts R.J."/>
        </authorList>
    </citation>
    <scope>NUCLEOTIDE SEQUENCE [LARGE SCALE GENOMIC DNA]</scope>
    <source>
        <strain evidence="7 8">K2</strain>
    </source>
</reference>
<dbReference type="GO" id="GO:0051536">
    <property type="term" value="F:iron-sulfur cluster binding"/>
    <property type="evidence" value="ECO:0007669"/>
    <property type="project" value="InterPro"/>
</dbReference>
<proteinExistence type="predicted"/>
<dbReference type="Proteomes" id="UP000324209">
    <property type="component" value="Chromosome"/>
</dbReference>
<evidence type="ECO:0000259" key="6">
    <source>
        <dbReference type="PROSITE" id="PS51384"/>
    </source>
</evidence>
<dbReference type="Gene3D" id="3.10.20.30">
    <property type="match status" value="1"/>
</dbReference>
<keyword evidence="8" id="KW-1185">Reference proteome</keyword>
<dbReference type="InterPro" id="IPR012675">
    <property type="entry name" value="Beta-grasp_dom_sf"/>
</dbReference>
<dbReference type="EMBL" id="CP036150">
    <property type="protein sequence ID" value="QEN07436.1"/>
    <property type="molecule type" value="Genomic_DNA"/>
</dbReference>
<keyword evidence="2" id="KW-0285">Flavoprotein</keyword>
<dbReference type="SUPFAM" id="SSF63380">
    <property type="entry name" value="Riboflavin synthase domain-like"/>
    <property type="match status" value="1"/>
</dbReference>
<accession>A0A5C1QLM3</accession>
<dbReference type="PROSITE" id="PS51085">
    <property type="entry name" value="2FE2S_FER_2"/>
    <property type="match status" value="1"/>
</dbReference>
<dbReference type="InterPro" id="IPR017938">
    <property type="entry name" value="Riboflavin_synthase-like_b-brl"/>
</dbReference>
<evidence type="ECO:0000313" key="8">
    <source>
        <dbReference type="Proteomes" id="UP000324209"/>
    </source>
</evidence>
<dbReference type="OrthoDB" id="9807864at2"/>
<dbReference type="AlphaFoldDB" id="A0A5C1QLM3"/>
<evidence type="ECO:0000313" key="7">
    <source>
        <dbReference type="EMBL" id="QEN07436.1"/>
    </source>
</evidence>
<dbReference type="PROSITE" id="PS51384">
    <property type="entry name" value="FAD_FR"/>
    <property type="match status" value="1"/>
</dbReference>
<dbReference type="Gene3D" id="3.40.50.80">
    <property type="entry name" value="Nucleotide-binding domain of ferredoxin-NADP reductase (FNR) module"/>
    <property type="match status" value="1"/>
</dbReference>